<reference evidence="3 4" key="1">
    <citation type="journal article" date="2019" name="Nat. Plants">
        <title>Stout camphor tree genome fills gaps in understanding of flowering plant genome evolution.</title>
        <authorList>
            <person name="Chaw S.M."/>
            <person name="Liu Y.C."/>
            <person name="Wu Y.W."/>
            <person name="Wang H.Y."/>
            <person name="Lin C.I."/>
            <person name="Wu C.S."/>
            <person name="Ke H.M."/>
            <person name="Chang L.Y."/>
            <person name="Hsu C.Y."/>
            <person name="Yang H.T."/>
            <person name="Sudianto E."/>
            <person name="Hsu M.H."/>
            <person name="Wu K.P."/>
            <person name="Wang L.N."/>
            <person name="Leebens-Mack J.H."/>
            <person name="Tsai I.J."/>
        </authorList>
    </citation>
    <scope>NUCLEOTIDE SEQUENCE [LARGE SCALE GENOMIC DNA]</scope>
    <source>
        <strain evidence="4">cv. Chaw 1501</strain>
        <tissue evidence="3">Young leaves</tissue>
    </source>
</reference>
<evidence type="ECO:0000256" key="1">
    <source>
        <dbReference type="SAM" id="MobiDB-lite"/>
    </source>
</evidence>
<feature type="compositionally biased region" description="Acidic residues" evidence="1">
    <location>
        <begin position="1"/>
        <end position="17"/>
    </location>
</feature>
<feature type="domain" description="J" evidence="2">
    <location>
        <begin position="37"/>
        <end position="102"/>
    </location>
</feature>
<dbReference type="PANTHER" id="PTHR45504">
    <property type="entry name" value="CHAPERONE DNAJ-DOMAIN SUPERFAMILY PROTEIN"/>
    <property type="match status" value="1"/>
</dbReference>
<dbReference type="InterPro" id="IPR001623">
    <property type="entry name" value="DnaJ_domain"/>
</dbReference>
<dbReference type="Gene3D" id="1.10.287.110">
    <property type="entry name" value="DnaJ domain"/>
    <property type="match status" value="1"/>
</dbReference>
<dbReference type="FunFam" id="1.10.287.110:FF:000052">
    <property type="entry name" value="Chaperone protein DNAj, putative"/>
    <property type="match status" value="1"/>
</dbReference>
<gene>
    <name evidence="3" type="ORF">CKAN_02170100</name>
</gene>
<dbReference type="CDD" id="cd06257">
    <property type="entry name" value="DnaJ"/>
    <property type="match status" value="1"/>
</dbReference>
<dbReference type="STRING" id="337451.A0A443PP02"/>
<dbReference type="EMBL" id="QPKB01000009">
    <property type="protein sequence ID" value="RWR92488.1"/>
    <property type="molecule type" value="Genomic_DNA"/>
</dbReference>
<keyword evidence="4" id="KW-1185">Reference proteome</keyword>
<dbReference type="SUPFAM" id="SSF46565">
    <property type="entry name" value="Chaperone J-domain"/>
    <property type="match status" value="1"/>
</dbReference>
<protein>
    <submittedName>
        <fullName evidence="3">DnaJ subfamily C member 7 isoform X1</fullName>
    </submittedName>
</protein>
<evidence type="ECO:0000259" key="2">
    <source>
        <dbReference type="PROSITE" id="PS50076"/>
    </source>
</evidence>
<dbReference type="InterPro" id="IPR036869">
    <property type="entry name" value="J_dom_sf"/>
</dbReference>
<dbReference type="AlphaFoldDB" id="A0A443PP02"/>
<dbReference type="OrthoDB" id="10250354at2759"/>
<organism evidence="3 4">
    <name type="scientific">Cinnamomum micranthum f. kanehirae</name>
    <dbReference type="NCBI Taxonomy" id="337451"/>
    <lineage>
        <taxon>Eukaryota</taxon>
        <taxon>Viridiplantae</taxon>
        <taxon>Streptophyta</taxon>
        <taxon>Embryophyta</taxon>
        <taxon>Tracheophyta</taxon>
        <taxon>Spermatophyta</taxon>
        <taxon>Magnoliopsida</taxon>
        <taxon>Magnoliidae</taxon>
        <taxon>Laurales</taxon>
        <taxon>Lauraceae</taxon>
        <taxon>Cinnamomum</taxon>
    </lineage>
</organism>
<sequence>MEEVTGMFWEEEEEGEEREQGIPFDFDLLSLVSAPKDHYKILEVDYDATDETIRSNYIRLAMKWHPDKRKDEESATTRFQEINEAYQVLSDPVKREEYDRNGIPKSQELLYDGVPSSIRGPDIDLQWPWDQTFNMVNC</sequence>
<dbReference type="InterPro" id="IPR018253">
    <property type="entry name" value="DnaJ_domain_CS"/>
</dbReference>
<comment type="caution">
    <text evidence="3">The sequence shown here is derived from an EMBL/GenBank/DDBJ whole genome shotgun (WGS) entry which is preliminary data.</text>
</comment>
<dbReference type="GO" id="GO:0005634">
    <property type="term" value="C:nucleus"/>
    <property type="evidence" value="ECO:0007669"/>
    <property type="project" value="TreeGrafter"/>
</dbReference>
<dbReference type="PROSITE" id="PS50076">
    <property type="entry name" value="DNAJ_2"/>
    <property type="match status" value="1"/>
</dbReference>
<dbReference type="PROSITE" id="PS00636">
    <property type="entry name" value="DNAJ_1"/>
    <property type="match status" value="1"/>
</dbReference>
<name>A0A443PP02_9MAGN</name>
<dbReference type="Pfam" id="PF00226">
    <property type="entry name" value="DnaJ"/>
    <property type="match status" value="1"/>
</dbReference>
<evidence type="ECO:0000313" key="4">
    <source>
        <dbReference type="Proteomes" id="UP000283530"/>
    </source>
</evidence>
<dbReference type="PRINTS" id="PR00625">
    <property type="entry name" value="JDOMAIN"/>
</dbReference>
<dbReference type="GO" id="GO:0005737">
    <property type="term" value="C:cytoplasm"/>
    <property type="evidence" value="ECO:0007669"/>
    <property type="project" value="TreeGrafter"/>
</dbReference>
<feature type="region of interest" description="Disordered" evidence="1">
    <location>
        <begin position="1"/>
        <end position="20"/>
    </location>
</feature>
<proteinExistence type="predicted"/>
<dbReference type="PANTHER" id="PTHR45504:SF3">
    <property type="entry name" value="CHAPERONE DNAJ-DOMAIN SUPERFAMILY PROTEIN"/>
    <property type="match status" value="1"/>
</dbReference>
<dbReference type="SMART" id="SM00271">
    <property type="entry name" value="DnaJ"/>
    <property type="match status" value="1"/>
</dbReference>
<dbReference type="Proteomes" id="UP000283530">
    <property type="component" value="Unassembled WGS sequence"/>
</dbReference>
<accession>A0A443PP02</accession>
<evidence type="ECO:0000313" key="3">
    <source>
        <dbReference type="EMBL" id="RWR92488.1"/>
    </source>
</evidence>